<protein>
    <submittedName>
        <fullName evidence="4">Uncharacterized protein</fullName>
    </submittedName>
</protein>
<evidence type="ECO:0000256" key="3">
    <source>
        <dbReference type="ARBA" id="ARBA00023004"/>
    </source>
</evidence>
<gene>
    <name evidence="4" type="ORF">METZ01_LOCUS470714</name>
</gene>
<sequence>MKKTLNKGNFGFVTSSHPTNERLQIATLSKATVKNFTEKISNFDVQSVEYKPFLRFFVANSLNQATNNTLGNYLLNTIKNRSTGAVLLECESIDDSSLNGIDFIDFNILLSTAVSHLIGVPNLDSMSGKYYARFSVKNEDNSDSYLRQAHRRMELHNDGTYVKELTDWVIMQKMLEVNVEGGDS</sequence>
<evidence type="ECO:0000256" key="1">
    <source>
        <dbReference type="ARBA" id="ARBA00022723"/>
    </source>
</evidence>
<keyword evidence="1" id="KW-0479">Metal-binding</keyword>
<reference evidence="4" key="1">
    <citation type="submission" date="2018-05" db="EMBL/GenBank/DDBJ databases">
        <authorList>
            <person name="Lanie J.A."/>
            <person name="Ng W.-L."/>
            <person name="Kazmierczak K.M."/>
            <person name="Andrzejewski T.M."/>
            <person name="Davidsen T.M."/>
            <person name="Wayne K.J."/>
            <person name="Tettelin H."/>
            <person name="Glass J.I."/>
            <person name="Rusch D."/>
            <person name="Podicherti R."/>
            <person name="Tsui H.-C.T."/>
            <person name="Winkler M.E."/>
        </authorList>
    </citation>
    <scope>NUCLEOTIDE SEQUENCE</scope>
</reference>
<dbReference type="SUPFAM" id="SSF51197">
    <property type="entry name" value="Clavaminate synthase-like"/>
    <property type="match status" value="1"/>
</dbReference>
<dbReference type="InterPro" id="IPR042098">
    <property type="entry name" value="TauD-like_sf"/>
</dbReference>
<dbReference type="GO" id="GO:0005506">
    <property type="term" value="F:iron ion binding"/>
    <property type="evidence" value="ECO:0007669"/>
    <property type="project" value="InterPro"/>
</dbReference>
<dbReference type="Pfam" id="PF08943">
    <property type="entry name" value="CsiD"/>
    <property type="match status" value="1"/>
</dbReference>
<keyword evidence="3" id="KW-0408">Iron</keyword>
<dbReference type="Gene3D" id="3.60.130.10">
    <property type="entry name" value="Clavaminate synthase-like"/>
    <property type="match status" value="1"/>
</dbReference>
<proteinExistence type="predicted"/>
<dbReference type="AlphaFoldDB" id="A0A383BDI8"/>
<dbReference type="GO" id="GO:0050498">
    <property type="term" value="F:oxidoreductase activity, acting on paired donors, with incorporation or reduction of molecular oxygen, with 2-oxoglutarate as one donor, and the other dehydrogenated"/>
    <property type="evidence" value="ECO:0007669"/>
    <property type="project" value="InterPro"/>
</dbReference>
<evidence type="ECO:0000313" key="4">
    <source>
        <dbReference type="EMBL" id="SVE17860.1"/>
    </source>
</evidence>
<name>A0A383BDI8_9ZZZZ</name>
<feature type="non-terminal residue" evidence="4">
    <location>
        <position position="184"/>
    </location>
</feature>
<dbReference type="EMBL" id="UINC01199437">
    <property type="protein sequence ID" value="SVE17860.1"/>
    <property type="molecule type" value="Genomic_DNA"/>
</dbReference>
<accession>A0A383BDI8</accession>
<dbReference type="InterPro" id="IPR015038">
    <property type="entry name" value="GlaH"/>
</dbReference>
<keyword evidence="2" id="KW-0560">Oxidoreductase</keyword>
<organism evidence="4">
    <name type="scientific">marine metagenome</name>
    <dbReference type="NCBI Taxonomy" id="408172"/>
    <lineage>
        <taxon>unclassified sequences</taxon>
        <taxon>metagenomes</taxon>
        <taxon>ecological metagenomes</taxon>
    </lineage>
</organism>
<evidence type="ECO:0000256" key="2">
    <source>
        <dbReference type="ARBA" id="ARBA00023002"/>
    </source>
</evidence>